<reference evidence="2" key="2">
    <citation type="submission" date="2015-06" db="UniProtKB">
        <authorList>
            <consortium name="EnsemblMetazoa"/>
        </authorList>
    </citation>
    <scope>IDENTIFICATION</scope>
</reference>
<sequence length="164" mass="18532">MLTYLYENGRERFHGAFTGGFSAGYFNTVGTEKGWIPSQYVSKKEERWDKKLVKSKPEDFMDDEDFSLFGIAPKKVHTKDDFKGPQTEAFAGLRDPKASLTDVLRDIIKPTTQSIGVRLFTAMKRGRRYKGAFLESVIKPLKSGFSDELEKAVPLTAILVEINV</sequence>
<evidence type="ECO:0000313" key="2">
    <source>
        <dbReference type="EnsemblMetazoa" id="tetur01g15300.1"/>
    </source>
</evidence>
<dbReference type="Pfam" id="PF07713">
    <property type="entry name" value="DUF1604"/>
    <property type="match status" value="1"/>
</dbReference>
<dbReference type="PANTHER" id="PTHR13384:SF19">
    <property type="entry name" value="G PATCH DOMAIN-CONTAINING PROTEIN 1"/>
    <property type="match status" value="1"/>
</dbReference>
<dbReference type="Proteomes" id="UP000015104">
    <property type="component" value="Unassembled WGS sequence"/>
</dbReference>
<evidence type="ECO:0000259" key="1">
    <source>
        <dbReference type="Pfam" id="PF07713"/>
    </source>
</evidence>
<dbReference type="EMBL" id="CAEY01000485">
    <property type="status" value="NOT_ANNOTATED_CDS"/>
    <property type="molecule type" value="Genomic_DNA"/>
</dbReference>
<dbReference type="GO" id="GO:0005634">
    <property type="term" value="C:nucleus"/>
    <property type="evidence" value="ECO:0007669"/>
    <property type="project" value="TreeGrafter"/>
</dbReference>
<proteinExistence type="predicted"/>
<dbReference type="EnsemblMetazoa" id="tetur01g15300.1">
    <property type="protein sequence ID" value="tetur01g15300.1"/>
    <property type="gene ID" value="tetur01g15300"/>
</dbReference>
<dbReference type="PANTHER" id="PTHR13384">
    <property type="entry name" value="G PATCH DOMAIN-CONTAINING PROTEIN 1"/>
    <property type="match status" value="1"/>
</dbReference>
<dbReference type="GO" id="GO:0003723">
    <property type="term" value="F:RNA binding"/>
    <property type="evidence" value="ECO:0007669"/>
    <property type="project" value="TreeGrafter"/>
</dbReference>
<accession>T1JTT2</accession>
<dbReference type="eggNOG" id="KOG2138">
    <property type="taxonomic scope" value="Eukaryota"/>
</dbReference>
<protein>
    <recommendedName>
        <fullName evidence="1">G patch domain-containing protein</fullName>
    </recommendedName>
</protein>
<evidence type="ECO:0000313" key="3">
    <source>
        <dbReference type="Proteomes" id="UP000015104"/>
    </source>
</evidence>
<dbReference type="AlphaFoldDB" id="T1JTT2"/>
<feature type="domain" description="G patch" evidence="1">
    <location>
        <begin position="7"/>
        <end position="82"/>
    </location>
</feature>
<dbReference type="STRING" id="32264.T1JTT2"/>
<keyword evidence="3" id="KW-1185">Reference proteome</keyword>
<name>T1JTT2_TETUR</name>
<dbReference type="GO" id="GO:0006397">
    <property type="term" value="P:mRNA processing"/>
    <property type="evidence" value="ECO:0007669"/>
    <property type="project" value="InterPro"/>
</dbReference>
<reference evidence="3" key="1">
    <citation type="submission" date="2011-08" db="EMBL/GenBank/DDBJ databases">
        <authorList>
            <person name="Rombauts S."/>
        </authorList>
    </citation>
    <scope>NUCLEOTIDE SEQUENCE</scope>
    <source>
        <strain evidence="3">London</strain>
    </source>
</reference>
<organism evidence="2 3">
    <name type="scientific">Tetranychus urticae</name>
    <name type="common">Two-spotted spider mite</name>
    <dbReference type="NCBI Taxonomy" id="32264"/>
    <lineage>
        <taxon>Eukaryota</taxon>
        <taxon>Metazoa</taxon>
        <taxon>Ecdysozoa</taxon>
        <taxon>Arthropoda</taxon>
        <taxon>Chelicerata</taxon>
        <taxon>Arachnida</taxon>
        <taxon>Acari</taxon>
        <taxon>Acariformes</taxon>
        <taxon>Trombidiformes</taxon>
        <taxon>Prostigmata</taxon>
        <taxon>Eleutherengona</taxon>
        <taxon>Raphignathae</taxon>
        <taxon>Tetranychoidea</taxon>
        <taxon>Tetranychidae</taxon>
        <taxon>Tetranychus</taxon>
    </lineage>
</organism>
<dbReference type="HOGENOM" id="CLU_1621138_0_0_1"/>
<dbReference type="InterPro" id="IPR011666">
    <property type="entry name" value="DUF1604"/>
</dbReference>